<gene>
    <name evidence="2" type="ORF">ACA1_234930</name>
</gene>
<dbReference type="EMBL" id="KB007939">
    <property type="protein sequence ID" value="ELR19015.1"/>
    <property type="molecule type" value="Genomic_DNA"/>
</dbReference>
<feature type="non-terminal residue" evidence="2">
    <location>
        <position position="1"/>
    </location>
</feature>
<protein>
    <submittedName>
        <fullName evidence="2">Uncharacterized protein</fullName>
    </submittedName>
</protein>
<evidence type="ECO:0000313" key="3">
    <source>
        <dbReference type="Proteomes" id="UP000011083"/>
    </source>
</evidence>
<organism evidence="2 3">
    <name type="scientific">Acanthamoeba castellanii (strain ATCC 30010 / Neff)</name>
    <dbReference type="NCBI Taxonomy" id="1257118"/>
    <lineage>
        <taxon>Eukaryota</taxon>
        <taxon>Amoebozoa</taxon>
        <taxon>Discosea</taxon>
        <taxon>Longamoebia</taxon>
        <taxon>Centramoebida</taxon>
        <taxon>Acanthamoebidae</taxon>
        <taxon>Acanthamoeba</taxon>
    </lineage>
</organism>
<keyword evidence="3" id="KW-1185">Reference proteome</keyword>
<dbReference type="Proteomes" id="UP000011083">
    <property type="component" value="Unassembled WGS sequence"/>
</dbReference>
<dbReference type="VEuPathDB" id="AmoebaDB:ACA1_234930"/>
<dbReference type="AlphaFoldDB" id="L8H182"/>
<proteinExistence type="predicted"/>
<accession>L8H182</accession>
<evidence type="ECO:0000313" key="2">
    <source>
        <dbReference type="EMBL" id="ELR19015.1"/>
    </source>
</evidence>
<dbReference type="RefSeq" id="XP_004341079.1">
    <property type="nucleotide sequence ID" value="XM_004341031.1"/>
</dbReference>
<feature type="region of interest" description="Disordered" evidence="1">
    <location>
        <begin position="1"/>
        <end position="56"/>
    </location>
</feature>
<sequence length="74" mass="8059">GSCSLAFPTCAAARPSPSLPPPRATGWTSPGWTARATSRRKRTTPTTTRRTRRDSRPWGVLLKIGVEVPSVKEK</sequence>
<feature type="compositionally biased region" description="Basic residues" evidence="1">
    <location>
        <begin position="37"/>
        <end position="53"/>
    </location>
</feature>
<reference evidence="2 3" key="1">
    <citation type="journal article" date="2013" name="Genome Biol.">
        <title>Genome of Acanthamoeba castellanii highlights extensive lateral gene transfer and early evolution of tyrosine kinase signaling.</title>
        <authorList>
            <person name="Clarke M."/>
            <person name="Lohan A.J."/>
            <person name="Liu B."/>
            <person name="Lagkouvardos I."/>
            <person name="Roy S."/>
            <person name="Zafar N."/>
            <person name="Bertelli C."/>
            <person name="Schilde C."/>
            <person name="Kianianmomeni A."/>
            <person name="Burglin T.R."/>
            <person name="Frech C."/>
            <person name="Turcotte B."/>
            <person name="Kopec K.O."/>
            <person name="Synnott J.M."/>
            <person name="Choo C."/>
            <person name="Paponov I."/>
            <person name="Finkler A."/>
            <person name="Soon Heng Tan C."/>
            <person name="Hutchins A.P."/>
            <person name="Weinmeier T."/>
            <person name="Rattei T."/>
            <person name="Chu J.S."/>
            <person name="Gimenez G."/>
            <person name="Irimia M."/>
            <person name="Rigden D.J."/>
            <person name="Fitzpatrick D.A."/>
            <person name="Lorenzo-Morales J."/>
            <person name="Bateman A."/>
            <person name="Chiu C.H."/>
            <person name="Tang P."/>
            <person name="Hegemann P."/>
            <person name="Fromm H."/>
            <person name="Raoult D."/>
            <person name="Greub G."/>
            <person name="Miranda-Saavedra D."/>
            <person name="Chen N."/>
            <person name="Nash P."/>
            <person name="Ginger M.L."/>
            <person name="Horn M."/>
            <person name="Schaap P."/>
            <person name="Caler L."/>
            <person name="Loftus B."/>
        </authorList>
    </citation>
    <scope>NUCLEOTIDE SEQUENCE [LARGE SCALE GENOMIC DNA]</scope>
    <source>
        <strain evidence="2 3">Neff</strain>
    </source>
</reference>
<name>L8H182_ACACF</name>
<dbReference type="GeneID" id="14919785"/>
<evidence type="ECO:0000256" key="1">
    <source>
        <dbReference type="SAM" id="MobiDB-lite"/>
    </source>
</evidence>
<dbReference type="KEGG" id="acan:ACA1_234930"/>